<organism evidence="2 3">
    <name type="scientific">Dysgonomonas macrotermitis</name>
    <dbReference type="NCBI Taxonomy" id="1346286"/>
    <lineage>
        <taxon>Bacteria</taxon>
        <taxon>Pseudomonadati</taxon>
        <taxon>Bacteroidota</taxon>
        <taxon>Bacteroidia</taxon>
        <taxon>Bacteroidales</taxon>
        <taxon>Dysgonomonadaceae</taxon>
        <taxon>Dysgonomonas</taxon>
    </lineage>
</organism>
<evidence type="ECO:0000256" key="1">
    <source>
        <dbReference type="SAM" id="Phobius"/>
    </source>
</evidence>
<dbReference type="PROSITE" id="PS51257">
    <property type="entry name" value="PROKAR_LIPOPROTEIN"/>
    <property type="match status" value="1"/>
</dbReference>
<dbReference type="RefSeq" id="WP_062175136.1">
    <property type="nucleotide sequence ID" value="NZ_BBXL01000001.1"/>
</dbReference>
<dbReference type="OrthoDB" id="1082663at2"/>
<keyword evidence="1" id="KW-1133">Transmembrane helix</keyword>
<dbReference type="AlphaFoldDB" id="A0A1M4SAS7"/>
<feature type="transmembrane region" description="Helical" evidence="1">
    <location>
        <begin position="101"/>
        <end position="123"/>
    </location>
</feature>
<protein>
    <recommendedName>
        <fullName evidence="4">Lipoprotein</fullName>
    </recommendedName>
</protein>
<evidence type="ECO:0000313" key="2">
    <source>
        <dbReference type="EMBL" id="SHE29292.1"/>
    </source>
</evidence>
<dbReference type="EMBL" id="FQUC01000001">
    <property type="protein sequence ID" value="SHE29292.1"/>
    <property type="molecule type" value="Genomic_DNA"/>
</dbReference>
<gene>
    <name evidence="2" type="ORF">SAMN05444362_1014</name>
</gene>
<accession>A0A1M4SAS7</accession>
<proteinExistence type="predicted"/>
<evidence type="ECO:0000313" key="3">
    <source>
        <dbReference type="Proteomes" id="UP000184480"/>
    </source>
</evidence>
<dbReference type="Proteomes" id="UP000184480">
    <property type="component" value="Unassembled WGS sequence"/>
</dbReference>
<keyword evidence="1" id="KW-0472">Membrane</keyword>
<evidence type="ECO:0008006" key="4">
    <source>
        <dbReference type="Google" id="ProtNLM"/>
    </source>
</evidence>
<keyword evidence="3" id="KW-1185">Reference proteome</keyword>
<name>A0A1M4SAS7_9BACT</name>
<sequence>MKRTIKISLTVAFLLILFIGCSTKYIPVESVKTEYRDKFIRDSIFQKQLVKIYQKGDTIYRDSIVYEYRNKFVKDTVNLSDTIRIPYPIPGDPIEVNKLKWYQEACIWFTSLVLVALALYLGIKYRGKILAFFGKLVFRG</sequence>
<reference evidence="3" key="1">
    <citation type="submission" date="2016-11" db="EMBL/GenBank/DDBJ databases">
        <authorList>
            <person name="Varghese N."/>
            <person name="Submissions S."/>
        </authorList>
    </citation>
    <scope>NUCLEOTIDE SEQUENCE [LARGE SCALE GENOMIC DNA]</scope>
    <source>
        <strain evidence="3">DSM 27370</strain>
    </source>
</reference>
<keyword evidence="1" id="KW-0812">Transmembrane</keyword>
<dbReference type="STRING" id="1346286.SAMN05444362_1014"/>